<evidence type="ECO:0000256" key="2">
    <source>
        <dbReference type="SAM" id="SignalP"/>
    </source>
</evidence>
<dbReference type="InterPro" id="IPR025193">
    <property type="entry name" value="DUF4114"/>
</dbReference>
<name>A0ABN1JFR3_9FLAO</name>
<reference evidence="5 6" key="1">
    <citation type="journal article" date="2019" name="Int. J. Syst. Evol. Microbiol.">
        <title>The Global Catalogue of Microorganisms (GCM) 10K type strain sequencing project: providing services to taxonomists for standard genome sequencing and annotation.</title>
        <authorList>
            <consortium name="The Broad Institute Genomics Platform"/>
            <consortium name="The Broad Institute Genome Sequencing Center for Infectious Disease"/>
            <person name="Wu L."/>
            <person name="Ma J."/>
        </authorList>
    </citation>
    <scope>NUCLEOTIDE SEQUENCE [LARGE SCALE GENOMIC DNA]</scope>
    <source>
        <strain evidence="5 6">JCM 15976</strain>
    </source>
</reference>
<dbReference type="Pfam" id="PF13448">
    <property type="entry name" value="DUF4114"/>
    <property type="match status" value="1"/>
</dbReference>
<feature type="domain" description="Secretion system C-terminal sorting" evidence="4">
    <location>
        <begin position="742"/>
        <end position="811"/>
    </location>
</feature>
<evidence type="ECO:0000313" key="6">
    <source>
        <dbReference type="Proteomes" id="UP001500736"/>
    </source>
</evidence>
<dbReference type="Proteomes" id="UP001500736">
    <property type="component" value="Unassembled WGS sequence"/>
</dbReference>
<dbReference type="NCBIfam" id="TIGR04183">
    <property type="entry name" value="Por_Secre_tail"/>
    <property type="match status" value="1"/>
</dbReference>
<dbReference type="InterPro" id="IPR026444">
    <property type="entry name" value="Secre_tail"/>
</dbReference>
<evidence type="ECO:0000259" key="4">
    <source>
        <dbReference type="Pfam" id="PF18962"/>
    </source>
</evidence>
<dbReference type="Pfam" id="PF18962">
    <property type="entry name" value="Por_Secre_tail"/>
    <property type="match status" value="1"/>
</dbReference>
<dbReference type="RefSeq" id="WP_343795823.1">
    <property type="nucleotide sequence ID" value="NZ_BAAAGF010000001.1"/>
</dbReference>
<evidence type="ECO:0008006" key="7">
    <source>
        <dbReference type="Google" id="ProtNLM"/>
    </source>
</evidence>
<proteinExistence type="predicted"/>
<feature type="domain" description="DUF4114" evidence="3">
    <location>
        <begin position="147"/>
        <end position="233"/>
    </location>
</feature>
<feature type="signal peptide" evidence="2">
    <location>
        <begin position="1"/>
        <end position="18"/>
    </location>
</feature>
<gene>
    <name evidence="5" type="ORF">GCM10009431_07080</name>
</gene>
<evidence type="ECO:0000259" key="3">
    <source>
        <dbReference type="Pfam" id="PF13448"/>
    </source>
</evidence>
<evidence type="ECO:0000313" key="5">
    <source>
        <dbReference type="EMBL" id="GAA0738790.1"/>
    </source>
</evidence>
<keyword evidence="6" id="KW-1185">Reference proteome</keyword>
<comment type="caution">
    <text evidence="5">The sequence shown here is derived from an EMBL/GenBank/DDBJ whole genome shotgun (WGS) entry which is preliminary data.</text>
</comment>
<dbReference type="EMBL" id="BAAAGF010000001">
    <property type="protein sequence ID" value="GAA0738790.1"/>
    <property type="molecule type" value="Genomic_DNA"/>
</dbReference>
<organism evidence="5 6">
    <name type="scientific">Gaetbulibacter jejuensis</name>
    <dbReference type="NCBI Taxonomy" id="584607"/>
    <lineage>
        <taxon>Bacteria</taxon>
        <taxon>Pseudomonadati</taxon>
        <taxon>Bacteroidota</taxon>
        <taxon>Flavobacteriia</taxon>
        <taxon>Flavobacteriales</taxon>
        <taxon>Flavobacteriaceae</taxon>
        <taxon>Gaetbulibacter</taxon>
    </lineage>
</organism>
<keyword evidence="1 2" id="KW-0732">Signal</keyword>
<sequence>MKKLLLLLCLCLSATINAQNYQYLGSYSANGVPDYLEPIGDTVDVATLEMISNSLPESYPVPDYNPHYISSGYDTDLIIDDLADVWVTFVSEGAGYKNVLGFYTYDVNNPPATAPQPEDITIIFPNVSALGSGGGLVVGDKVKIGTFQPGTGIGWVLLANAWSSGSSSVGNGLWQLFSNPDYNPEAQENLRHHNVLLNDPNNERIILGFEDIRRDYGSCDNDFNDAIFYVSANPYEALRTTNYADVSSATDVSSANDGGLESNGNLAGLIAKRNFKRTKTGQVQNRKVQQAPFIKQQILYRSSTNTTTLESYLPETGMYGTETAYVSSPEDLLGVTNASEIFSVDFYKEETRVSAVLATATEGSIYDHSKVICDRLNSSSLEDVRTVTVRGHQIISSKIKRATGETEFTLSFSVKLGDAANELYSFWNIAQYPEGDYYNFQIWGSSFSQVFSIGNHIIDTLTAEKPLNSETLSDVVPPVFVSSGYYSNGALHLNIINKVSASSFTFNGSIAATEVSDRTNMTQAVSLNGDWNDSVSIQTGSLFDIGFSLTTSASTQQDALYLADGPWGVDYLEEYATIDTFFVDNQAIDYTDDAYEVERQPMVSGQVKGNVNLFRHVLPGDQTLDVTEYSALKFNITNNMPIEIVLMQENLQDWNNRFRYTIPENQNETTYTISFSDFVDGNGVSATIDDVKTIVFSVIGDYASYAPFNIGINGLEFRQEAETLDLETYEEETLNNTVTAIPNPMTVNTSIQFIANQNETVQFVMYNQLGKQVYYMNSNVSQGKNVININRNSLSSGLYFCKVISKTQTYDTLKLLIK</sequence>
<evidence type="ECO:0000256" key="1">
    <source>
        <dbReference type="ARBA" id="ARBA00022729"/>
    </source>
</evidence>
<accession>A0ABN1JFR3</accession>
<feature type="chain" id="PRO_5046255819" description="Secreted protein (Por secretion system target)" evidence="2">
    <location>
        <begin position="19"/>
        <end position="818"/>
    </location>
</feature>
<protein>
    <recommendedName>
        <fullName evidence="7">Secreted protein (Por secretion system target)</fullName>
    </recommendedName>
</protein>